<dbReference type="GO" id="GO:0035438">
    <property type="term" value="F:cyclic-di-GMP binding"/>
    <property type="evidence" value="ECO:0007669"/>
    <property type="project" value="InterPro"/>
</dbReference>
<evidence type="ECO:0000259" key="2">
    <source>
        <dbReference type="PROSITE" id="PS50883"/>
    </source>
</evidence>
<dbReference type="InterPro" id="IPR009875">
    <property type="entry name" value="PilZ_domain"/>
</dbReference>
<sequence length="673" mass="74077">MGVDEFIGKPLTRILIDDREIEESECEEGRARGLKIYPAGRKEFSDIVVRSHNDEVEQRWALSGCPQRDAQGQFTGFCGHASDVTERRRSQNEVSRLAMYDSLTGLSNRLSLSSQLDRQMRVCTAAKRACAIMLLDLDRFKAVNDTLGHQAGDELLKQVAERLVNVVMEEFELGRLGVDEFQIILPDIDDRARLADTGQSIVSLLSQPYSVDGNRCLIGASVGIAIAPYDGVTSEELVRSADLALYSAKGGGRGQFRFYSAELHDKARERTAIEDALRDVLLNEELTLAYQPYVDRDTGEVIGYEALMRWHHKDMGDIPPAKFIPVAEETNLIAKLGEWAIRRACMDAAQWPEHVSVAINFSATQFRQDGLASMVANAIAQAGISPSRLELEITESVFISDLERTDTLFRQLKKLGVRLSLDDFGTGFSSLSYLGRAPFDKVKIDRTFVVGSTDRDSRNPFIISAIVSVAKALGMVTTVEGVEALDELELVHSKGVDYVQGFLFSEAMSHEDVLERMADGRLILKAVGPKRNRAERHSVFRKVGVIHGDHRYDVRLRNLSRSGAMIEGIAEVPVGTELVLDLGGGQLALATVRRSEEERQGIEFENTLISDGNDGLCTRFRISPYALAAAGMPLQALPPGAYPLAHNVGAAGSGVPAFNTRSYASSEDMRYAG</sequence>
<dbReference type="SMART" id="SM00052">
    <property type="entry name" value="EAL"/>
    <property type="match status" value="1"/>
</dbReference>
<dbReference type="SUPFAM" id="SSF141371">
    <property type="entry name" value="PilZ domain-like"/>
    <property type="match status" value="1"/>
</dbReference>
<dbReference type="InterPro" id="IPR043128">
    <property type="entry name" value="Rev_trsase/Diguanyl_cyclase"/>
</dbReference>
<evidence type="ECO:0000259" key="1">
    <source>
        <dbReference type="PROSITE" id="PS50113"/>
    </source>
</evidence>
<dbReference type="SMART" id="SM00267">
    <property type="entry name" value="GGDEF"/>
    <property type="match status" value="1"/>
</dbReference>
<feature type="domain" description="PAC" evidence="1">
    <location>
        <begin position="45"/>
        <end position="96"/>
    </location>
</feature>
<dbReference type="InterPro" id="IPR029787">
    <property type="entry name" value="Nucleotide_cyclase"/>
</dbReference>
<organism evidence="4 5">
    <name type="scientific">Alteriqipengyuania halimionae</name>
    <dbReference type="NCBI Taxonomy" id="1926630"/>
    <lineage>
        <taxon>Bacteria</taxon>
        <taxon>Pseudomonadati</taxon>
        <taxon>Pseudomonadota</taxon>
        <taxon>Alphaproteobacteria</taxon>
        <taxon>Sphingomonadales</taxon>
        <taxon>Erythrobacteraceae</taxon>
        <taxon>Alteriqipengyuania</taxon>
    </lineage>
</organism>
<dbReference type="SUPFAM" id="SSF141868">
    <property type="entry name" value="EAL domain-like"/>
    <property type="match status" value="1"/>
</dbReference>
<dbReference type="PANTHER" id="PTHR44757">
    <property type="entry name" value="DIGUANYLATE CYCLASE DGCP"/>
    <property type="match status" value="1"/>
</dbReference>
<comment type="caution">
    <text evidence="4">The sequence shown here is derived from an EMBL/GenBank/DDBJ whole genome shotgun (WGS) entry which is preliminary data.</text>
</comment>
<dbReference type="CDD" id="cd01949">
    <property type="entry name" value="GGDEF"/>
    <property type="match status" value="1"/>
</dbReference>
<dbReference type="SUPFAM" id="SSF55073">
    <property type="entry name" value="Nucleotide cyclase"/>
    <property type="match status" value="1"/>
</dbReference>
<dbReference type="RefSeq" id="WP_160616398.1">
    <property type="nucleotide sequence ID" value="NZ_WTYR01000001.1"/>
</dbReference>
<reference evidence="4 5" key="1">
    <citation type="submission" date="2019-12" db="EMBL/GenBank/DDBJ databases">
        <title>Genomic-based taxomic classification of the family Erythrobacteraceae.</title>
        <authorList>
            <person name="Xu L."/>
        </authorList>
    </citation>
    <scope>NUCLEOTIDE SEQUENCE [LARGE SCALE GENOMIC DNA]</scope>
    <source>
        <strain evidence="4 5">LMG 29519</strain>
    </source>
</reference>
<evidence type="ECO:0000313" key="4">
    <source>
        <dbReference type="EMBL" id="MXP09721.1"/>
    </source>
</evidence>
<dbReference type="Proteomes" id="UP000429229">
    <property type="component" value="Unassembled WGS sequence"/>
</dbReference>
<dbReference type="PANTHER" id="PTHR44757:SF2">
    <property type="entry name" value="BIOFILM ARCHITECTURE MAINTENANCE PROTEIN MBAA"/>
    <property type="match status" value="1"/>
</dbReference>
<dbReference type="Pfam" id="PF00563">
    <property type="entry name" value="EAL"/>
    <property type="match status" value="1"/>
</dbReference>
<protein>
    <submittedName>
        <fullName evidence="4">EAL domain-containing protein</fullName>
    </submittedName>
</protein>
<dbReference type="InterPro" id="IPR001633">
    <property type="entry name" value="EAL_dom"/>
</dbReference>
<dbReference type="PROSITE" id="PS50113">
    <property type="entry name" value="PAC"/>
    <property type="match status" value="1"/>
</dbReference>
<dbReference type="Pfam" id="PF00990">
    <property type="entry name" value="GGDEF"/>
    <property type="match status" value="1"/>
</dbReference>
<dbReference type="Gene3D" id="3.30.450.20">
    <property type="entry name" value="PAS domain"/>
    <property type="match status" value="1"/>
</dbReference>
<name>A0A6I4U5K1_9SPHN</name>
<dbReference type="Pfam" id="PF07238">
    <property type="entry name" value="PilZ"/>
    <property type="match status" value="1"/>
</dbReference>
<dbReference type="EMBL" id="WTYR01000001">
    <property type="protein sequence ID" value="MXP09721.1"/>
    <property type="molecule type" value="Genomic_DNA"/>
</dbReference>
<evidence type="ECO:0000313" key="5">
    <source>
        <dbReference type="Proteomes" id="UP000429229"/>
    </source>
</evidence>
<feature type="domain" description="GGDEF" evidence="3">
    <location>
        <begin position="128"/>
        <end position="261"/>
    </location>
</feature>
<gene>
    <name evidence="4" type="ORF">GRI68_05970</name>
</gene>
<keyword evidence="5" id="KW-1185">Reference proteome</keyword>
<dbReference type="PROSITE" id="PS50883">
    <property type="entry name" value="EAL"/>
    <property type="match status" value="1"/>
</dbReference>
<dbReference type="InterPro" id="IPR052155">
    <property type="entry name" value="Biofilm_reg_signaling"/>
</dbReference>
<feature type="domain" description="EAL" evidence="2">
    <location>
        <begin position="270"/>
        <end position="521"/>
    </location>
</feature>
<dbReference type="Gene3D" id="3.20.20.450">
    <property type="entry name" value="EAL domain"/>
    <property type="match status" value="1"/>
</dbReference>
<dbReference type="Gene3D" id="3.30.70.270">
    <property type="match status" value="1"/>
</dbReference>
<dbReference type="PROSITE" id="PS50887">
    <property type="entry name" value="GGDEF"/>
    <property type="match status" value="1"/>
</dbReference>
<dbReference type="InterPro" id="IPR035919">
    <property type="entry name" value="EAL_sf"/>
</dbReference>
<proteinExistence type="predicted"/>
<dbReference type="NCBIfam" id="TIGR00254">
    <property type="entry name" value="GGDEF"/>
    <property type="match status" value="1"/>
</dbReference>
<dbReference type="AlphaFoldDB" id="A0A6I4U5K1"/>
<dbReference type="InterPro" id="IPR000160">
    <property type="entry name" value="GGDEF_dom"/>
</dbReference>
<accession>A0A6I4U5K1</accession>
<dbReference type="CDD" id="cd01948">
    <property type="entry name" value="EAL"/>
    <property type="match status" value="1"/>
</dbReference>
<dbReference type="OrthoDB" id="9814202at2"/>
<evidence type="ECO:0000259" key="3">
    <source>
        <dbReference type="PROSITE" id="PS50887"/>
    </source>
</evidence>
<dbReference type="InterPro" id="IPR000700">
    <property type="entry name" value="PAS-assoc_C"/>
</dbReference>